<proteinExistence type="predicted"/>
<dbReference type="KEGG" id="cput:CONPUDRAFT_102412"/>
<feature type="region of interest" description="Disordered" evidence="1">
    <location>
        <begin position="1"/>
        <end position="143"/>
    </location>
</feature>
<reference evidence="3" key="1">
    <citation type="journal article" date="2012" name="Science">
        <title>The Paleozoic origin of enzymatic lignin decomposition reconstructed from 31 fungal genomes.</title>
        <authorList>
            <person name="Floudas D."/>
            <person name="Binder M."/>
            <person name="Riley R."/>
            <person name="Barry K."/>
            <person name="Blanchette R.A."/>
            <person name="Henrissat B."/>
            <person name="Martinez A.T."/>
            <person name="Otillar R."/>
            <person name="Spatafora J.W."/>
            <person name="Yadav J.S."/>
            <person name="Aerts A."/>
            <person name="Benoit I."/>
            <person name="Boyd A."/>
            <person name="Carlson A."/>
            <person name="Copeland A."/>
            <person name="Coutinho P.M."/>
            <person name="de Vries R.P."/>
            <person name="Ferreira P."/>
            <person name="Findley K."/>
            <person name="Foster B."/>
            <person name="Gaskell J."/>
            <person name="Glotzer D."/>
            <person name="Gorecki P."/>
            <person name="Heitman J."/>
            <person name="Hesse C."/>
            <person name="Hori C."/>
            <person name="Igarashi K."/>
            <person name="Jurgens J.A."/>
            <person name="Kallen N."/>
            <person name="Kersten P."/>
            <person name="Kohler A."/>
            <person name="Kuees U."/>
            <person name="Kumar T.K.A."/>
            <person name="Kuo A."/>
            <person name="LaButti K."/>
            <person name="Larrondo L.F."/>
            <person name="Lindquist E."/>
            <person name="Ling A."/>
            <person name="Lombard V."/>
            <person name="Lucas S."/>
            <person name="Lundell T."/>
            <person name="Martin R."/>
            <person name="McLaughlin D.J."/>
            <person name="Morgenstern I."/>
            <person name="Morin E."/>
            <person name="Murat C."/>
            <person name="Nagy L.G."/>
            <person name="Nolan M."/>
            <person name="Ohm R.A."/>
            <person name="Patyshakuliyeva A."/>
            <person name="Rokas A."/>
            <person name="Ruiz-Duenas F.J."/>
            <person name="Sabat G."/>
            <person name="Salamov A."/>
            <person name="Samejima M."/>
            <person name="Schmutz J."/>
            <person name="Slot J.C."/>
            <person name="St John F."/>
            <person name="Stenlid J."/>
            <person name="Sun H."/>
            <person name="Sun S."/>
            <person name="Syed K."/>
            <person name="Tsang A."/>
            <person name="Wiebenga A."/>
            <person name="Young D."/>
            <person name="Pisabarro A."/>
            <person name="Eastwood D.C."/>
            <person name="Martin F."/>
            <person name="Cullen D."/>
            <person name="Grigoriev I.V."/>
            <person name="Hibbett D.S."/>
        </authorList>
    </citation>
    <scope>NUCLEOTIDE SEQUENCE [LARGE SCALE GENOMIC DNA]</scope>
    <source>
        <strain evidence="3">RWD-64-598 SS2</strain>
    </source>
</reference>
<dbReference type="RefSeq" id="XP_007767596.1">
    <property type="nucleotide sequence ID" value="XM_007769406.1"/>
</dbReference>
<protein>
    <submittedName>
        <fullName evidence="2">Uncharacterized protein</fullName>
    </submittedName>
</protein>
<dbReference type="Proteomes" id="UP000053558">
    <property type="component" value="Unassembled WGS sequence"/>
</dbReference>
<name>A0A5M3MRI1_CONPW</name>
<sequence>MADGNDIESAQPAGVRSLRSRFESISTESPTLARSPKAAGTHTPTPKQAGIPPSTSDAHRPSSRIASGKLEHLIASPNLSPVSHHLRQSSVTNQPSPDPKNRPPPPPPPHIAHPREPSTDEPLSPDPKARRPPPPPPSVVRANVNKPLLAGVVSPLLRPVPSPSINSLNSPSLADTLSPRSDNYFETHDIGDEPPRPVSVASLRDRFSQPTNSSPPRSITPKPSPVVHVQPSTSRSEPLLSPTPPVPPRHTKPESSRILPSNIVESPQEARPRTAPAPPPHPRHTASPSPFSEDESDESTSTNDRRPRP</sequence>
<accession>A0A5M3MRI1</accession>
<feature type="compositionally biased region" description="Low complexity" evidence="1">
    <location>
        <begin position="155"/>
        <end position="173"/>
    </location>
</feature>
<dbReference type="GeneID" id="19198360"/>
<feature type="non-terminal residue" evidence="2">
    <location>
        <position position="309"/>
    </location>
</feature>
<dbReference type="AlphaFoldDB" id="A0A5M3MRI1"/>
<keyword evidence="3" id="KW-1185">Reference proteome</keyword>
<evidence type="ECO:0000313" key="2">
    <source>
        <dbReference type="EMBL" id="EIW81700.1"/>
    </source>
</evidence>
<feature type="compositionally biased region" description="Basic and acidic residues" evidence="1">
    <location>
        <begin position="183"/>
        <end position="195"/>
    </location>
</feature>
<feature type="compositionally biased region" description="Polar residues" evidence="1">
    <location>
        <begin position="23"/>
        <end position="32"/>
    </location>
</feature>
<evidence type="ECO:0000256" key="1">
    <source>
        <dbReference type="SAM" id="MobiDB-lite"/>
    </source>
</evidence>
<dbReference type="OMA" id="FETHDIG"/>
<feature type="compositionally biased region" description="Polar residues" evidence="1">
    <location>
        <begin position="208"/>
        <end position="217"/>
    </location>
</feature>
<feature type="compositionally biased region" description="Pro residues" evidence="1">
    <location>
        <begin position="96"/>
        <end position="111"/>
    </location>
</feature>
<comment type="caution">
    <text evidence="2">The sequence shown here is derived from an EMBL/GenBank/DDBJ whole genome shotgun (WGS) entry which is preliminary data.</text>
</comment>
<evidence type="ECO:0000313" key="3">
    <source>
        <dbReference type="Proteomes" id="UP000053558"/>
    </source>
</evidence>
<feature type="region of interest" description="Disordered" evidence="1">
    <location>
        <begin position="155"/>
        <end position="309"/>
    </location>
</feature>
<dbReference type="EMBL" id="JH711577">
    <property type="protein sequence ID" value="EIW81700.1"/>
    <property type="molecule type" value="Genomic_DNA"/>
</dbReference>
<gene>
    <name evidence="2" type="ORF">CONPUDRAFT_102412</name>
</gene>
<organism evidence="2 3">
    <name type="scientific">Coniophora puteana (strain RWD-64-598)</name>
    <name type="common">Brown rot fungus</name>
    <dbReference type="NCBI Taxonomy" id="741705"/>
    <lineage>
        <taxon>Eukaryota</taxon>
        <taxon>Fungi</taxon>
        <taxon>Dikarya</taxon>
        <taxon>Basidiomycota</taxon>
        <taxon>Agaricomycotina</taxon>
        <taxon>Agaricomycetes</taxon>
        <taxon>Agaricomycetidae</taxon>
        <taxon>Boletales</taxon>
        <taxon>Coniophorineae</taxon>
        <taxon>Coniophoraceae</taxon>
        <taxon>Coniophora</taxon>
    </lineage>
</organism>